<gene>
    <name evidence="1" type="ORF">An07g04147</name>
</gene>
<name>A0AAJ8E3C7_ASPNG</name>
<reference evidence="1" key="2">
    <citation type="submission" date="2025-08" db="UniProtKB">
        <authorList>
            <consortium name="RefSeq"/>
        </authorList>
    </citation>
    <scope>IDENTIFICATION</scope>
</reference>
<dbReference type="AlphaFoldDB" id="A0AAJ8E3C7"/>
<reference evidence="1" key="1">
    <citation type="submission" date="2025-02" db="EMBL/GenBank/DDBJ databases">
        <authorList>
            <consortium name="NCBI Genome Project"/>
        </authorList>
    </citation>
    <scope>NUCLEOTIDE SEQUENCE</scope>
</reference>
<dbReference type="GeneID" id="84591361"/>
<dbReference type="KEGG" id="ang:An07g04147"/>
<protein>
    <submittedName>
        <fullName evidence="1">Uncharacterized protein</fullName>
    </submittedName>
</protein>
<organism evidence="1">
    <name type="scientific">Aspergillus niger</name>
    <dbReference type="NCBI Taxonomy" id="5061"/>
    <lineage>
        <taxon>Eukaryota</taxon>
        <taxon>Fungi</taxon>
        <taxon>Dikarya</taxon>
        <taxon>Ascomycota</taxon>
        <taxon>Pezizomycotina</taxon>
        <taxon>Eurotiomycetes</taxon>
        <taxon>Eurotiomycetidae</taxon>
        <taxon>Eurotiales</taxon>
        <taxon>Aspergillaceae</taxon>
        <taxon>Aspergillus</taxon>
        <taxon>Aspergillus subgen. Circumdati</taxon>
    </lineage>
</organism>
<dbReference type="VEuPathDB" id="FungiDB:An07g04147"/>
<evidence type="ECO:0000313" key="1">
    <source>
        <dbReference type="RefSeq" id="XP_059605374.1"/>
    </source>
</evidence>
<accession>A0AAJ8E3C7</accession>
<dbReference type="RefSeq" id="XP_059605374.1">
    <property type="nucleotide sequence ID" value="XM_059748391.1"/>
</dbReference>
<sequence>MSPVRRPNGGSSNAIRIIITHGQRQHPPPAASAIRPSICLSNSIHNQAARVGAGKSSAPSPSMTPAATPHYRCSSFAARPAGFSPSYLFFPPRLSHFFSLFSLSPPSLFAAVTSHTNLLPPVPSTPPTPKPLSFSLSLSFLIPPISLSPFFTPSLPLSLPLWPGYSLPVEKVIESVSGSVEVNNETHPLFKRTGDSIQEKNKGLFSPSSPSSLIHLRLFSKFFRSSHSHVELSSLPHLPDLLKDVTVSFVCDLLNAGSDLYTLHPSLTTTVDKTRSRRDLFLLFSRSKSHITNPGIPPPL</sequence>
<proteinExistence type="predicted"/>